<dbReference type="EMBL" id="BGZK01000717">
    <property type="protein sequence ID" value="GBP57485.1"/>
    <property type="molecule type" value="Genomic_DNA"/>
</dbReference>
<gene>
    <name evidence="2" type="ORF">EVAR_36137_1</name>
</gene>
<comment type="caution">
    <text evidence="2">The sequence shown here is derived from an EMBL/GenBank/DDBJ whole genome shotgun (WGS) entry which is preliminary data.</text>
</comment>
<protein>
    <submittedName>
        <fullName evidence="2">Uncharacterized protein</fullName>
    </submittedName>
</protein>
<accession>A0A4C1X5K1</accession>
<feature type="region of interest" description="Disordered" evidence="1">
    <location>
        <begin position="37"/>
        <end position="68"/>
    </location>
</feature>
<name>A0A4C1X5K1_EUMVA</name>
<sequence>MIGRLYKNPFPDELLKAAPIQMPYIIRRFRSPPSAALSLDAHAPRSAPPATPQRPLHDPPPTAHHTTPTASTALIFYTSLSLNQLYRVHRQSHPHSIGCTHPEISSCILISRLH</sequence>
<reference evidence="2 3" key="1">
    <citation type="journal article" date="2019" name="Commun. Biol.">
        <title>The bagworm genome reveals a unique fibroin gene that provides high tensile strength.</title>
        <authorList>
            <person name="Kono N."/>
            <person name="Nakamura H."/>
            <person name="Ohtoshi R."/>
            <person name="Tomita M."/>
            <person name="Numata K."/>
            <person name="Arakawa K."/>
        </authorList>
    </citation>
    <scope>NUCLEOTIDE SEQUENCE [LARGE SCALE GENOMIC DNA]</scope>
</reference>
<evidence type="ECO:0000256" key="1">
    <source>
        <dbReference type="SAM" id="MobiDB-lite"/>
    </source>
</evidence>
<evidence type="ECO:0000313" key="2">
    <source>
        <dbReference type="EMBL" id="GBP57485.1"/>
    </source>
</evidence>
<feature type="compositionally biased region" description="Pro residues" evidence="1">
    <location>
        <begin position="46"/>
        <end position="62"/>
    </location>
</feature>
<keyword evidence="3" id="KW-1185">Reference proteome</keyword>
<organism evidence="2 3">
    <name type="scientific">Eumeta variegata</name>
    <name type="common">Bagworm moth</name>
    <name type="synonym">Eumeta japonica</name>
    <dbReference type="NCBI Taxonomy" id="151549"/>
    <lineage>
        <taxon>Eukaryota</taxon>
        <taxon>Metazoa</taxon>
        <taxon>Ecdysozoa</taxon>
        <taxon>Arthropoda</taxon>
        <taxon>Hexapoda</taxon>
        <taxon>Insecta</taxon>
        <taxon>Pterygota</taxon>
        <taxon>Neoptera</taxon>
        <taxon>Endopterygota</taxon>
        <taxon>Lepidoptera</taxon>
        <taxon>Glossata</taxon>
        <taxon>Ditrysia</taxon>
        <taxon>Tineoidea</taxon>
        <taxon>Psychidae</taxon>
        <taxon>Oiketicinae</taxon>
        <taxon>Eumeta</taxon>
    </lineage>
</organism>
<evidence type="ECO:0000313" key="3">
    <source>
        <dbReference type="Proteomes" id="UP000299102"/>
    </source>
</evidence>
<proteinExistence type="predicted"/>
<dbReference type="Proteomes" id="UP000299102">
    <property type="component" value="Unassembled WGS sequence"/>
</dbReference>
<dbReference type="AlphaFoldDB" id="A0A4C1X5K1"/>